<dbReference type="PANTHER" id="PTHR30373:SF8">
    <property type="entry name" value="BLL7265 PROTEIN"/>
    <property type="match status" value="1"/>
</dbReference>
<accession>A0ABW4TXC8</accession>
<evidence type="ECO:0000313" key="4">
    <source>
        <dbReference type="Proteomes" id="UP001597400"/>
    </source>
</evidence>
<feature type="transmembrane region" description="Helical" evidence="1">
    <location>
        <begin position="42"/>
        <end position="63"/>
    </location>
</feature>
<sequence>MFALSSADSARITQAVTAAEAATDGEIVPIVAARSDSYGDVVLHWALLGALVAMAVAAARPALLDAIDALFRGGWSIEAAPRLTILLFLVVALFLVLRFVIGLPALRYALTPGATKARRVRRRAVDLFRVGVQTHTANRNGVLLYLSLAERRAEIVADAAVHAVVPNERWGDILSALLEQVRAGRAADGMIAAIEAVGETLATHFPHSARDAPELPDRLIQL</sequence>
<dbReference type="PANTHER" id="PTHR30373">
    <property type="entry name" value="UPF0603 PROTEIN YGCG"/>
    <property type="match status" value="1"/>
</dbReference>
<dbReference type="Proteomes" id="UP001597400">
    <property type="component" value="Unassembled WGS sequence"/>
</dbReference>
<reference evidence="4" key="1">
    <citation type="journal article" date="2019" name="Int. J. Syst. Evol. Microbiol.">
        <title>The Global Catalogue of Microorganisms (GCM) 10K type strain sequencing project: providing services to taxonomists for standard genome sequencing and annotation.</title>
        <authorList>
            <consortium name="The Broad Institute Genomics Platform"/>
            <consortium name="The Broad Institute Genome Sequencing Center for Infectious Disease"/>
            <person name="Wu L."/>
            <person name="Ma J."/>
        </authorList>
    </citation>
    <scope>NUCLEOTIDE SEQUENCE [LARGE SCALE GENOMIC DNA]</scope>
    <source>
        <strain evidence="4">CGMCC 1.12702</strain>
    </source>
</reference>
<keyword evidence="1" id="KW-0812">Transmembrane</keyword>
<feature type="domain" description="TPM" evidence="2">
    <location>
        <begin position="123"/>
        <end position="199"/>
    </location>
</feature>
<dbReference type="Pfam" id="PF04536">
    <property type="entry name" value="TPM_phosphatase"/>
    <property type="match status" value="1"/>
</dbReference>
<proteinExistence type="predicted"/>
<feature type="transmembrane region" description="Helical" evidence="1">
    <location>
        <begin position="83"/>
        <end position="110"/>
    </location>
</feature>
<keyword evidence="4" id="KW-1185">Reference proteome</keyword>
<evidence type="ECO:0000313" key="3">
    <source>
        <dbReference type="EMBL" id="MFD1950646.1"/>
    </source>
</evidence>
<evidence type="ECO:0000259" key="2">
    <source>
        <dbReference type="Pfam" id="PF04536"/>
    </source>
</evidence>
<protein>
    <submittedName>
        <fullName evidence="3">TPM domain-containing protein</fullName>
    </submittedName>
</protein>
<organism evidence="3 4">
    <name type="scientific">Sphingomonas arantia</name>
    <dbReference type="NCBI Taxonomy" id="1460676"/>
    <lineage>
        <taxon>Bacteria</taxon>
        <taxon>Pseudomonadati</taxon>
        <taxon>Pseudomonadota</taxon>
        <taxon>Alphaproteobacteria</taxon>
        <taxon>Sphingomonadales</taxon>
        <taxon>Sphingomonadaceae</taxon>
        <taxon>Sphingomonas</taxon>
    </lineage>
</organism>
<keyword evidence="1" id="KW-1133">Transmembrane helix</keyword>
<dbReference type="RefSeq" id="WP_380928832.1">
    <property type="nucleotide sequence ID" value="NZ_JBHUGS010000002.1"/>
</dbReference>
<evidence type="ECO:0000256" key="1">
    <source>
        <dbReference type="SAM" id="Phobius"/>
    </source>
</evidence>
<comment type="caution">
    <text evidence="3">The sequence shown here is derived from an EMBL/GenBank/DDBJ whole genome shotgun (WGS) entry which is preliminary data.</text>
</comment>
<dbReference type="InterPro" id="IPR007621">
    <property type="entry name" value="TPM_dom"/>
</dbReference>
<keyword evidence="1" id="KW-0472">Membrane</keyword>
<gene>
    <name evidence="3" type="ORF">ACFSGX_07690</name>
</gene>
<name>A0ABW4TXC8_9SPHN</name>
<dbReference type="Gene3D" id="3.10.310.50">
    <property type="match status" value="1"/>
</dbReference>
<dbReference type="EMBL" id="JBHUGS010000002">
    <property type="protein sequence ID" value="MFD1950646.1"/>
    <property type="molecule type" value="Genomic_DNA"/>
</dbReference>